<name>A0A4Y9SG32_9BURK</name>
<keyword evidence="3" id="KW-1185">Reference proteome</keyword>
<reference evidence="2 3" key="1">
    <citation type="submission" date="2019-03" db="EMBL/GenBank/DDBJ databases">
        <title>Draft Genome Sequence of Duganella callidus sp. nov., a Novel Duganella Species Isolated from Cultivated Soil.</title>
        <authorList>
            <person name="Raths R."/>
            <person name="Peta V."/>
            <person name="Bucking H."/>
        </authorList>
    </citation>
    <scope>NUCLEOTIDE SEQUENCE [LARGE SCALE GENOMIC DNA]</scope>
    <source>
        <strain evidence="2 3">DN04</strain>
    </source>
</reference>
<feature type="signal peptide" evidence="1">
    <location>
        <begin position="1"/>
        <end position="20"/>
    </location>
</feature>
<sequence length="138" mass="15139">MKSKLAYATMFLLLGGCASVQTPPTPSVRTVQVLENTGTEFPTMCMLLQSDGSLLFKGGFDFYNPGAWRRDGDILTVSLGGKAPFAAELYKEQLSKHAGSLSGYNEKRRELSYHFAPSTESVGFDGFYFYRAASCHAQ</sequence>
<evidence type="ECO:0008006" key="4">
    <source>
        <dbReference type="Google" id="ProtNLM"/>
    </source>
</evidence>
<feature type="chain" id="PRO_5021330683" description="Lipoprotein" evidence="1">
    <location>
        <begin position="21"/>
        <end position="138"/>
    </location>
</feature>
<evidence type="ECO:0000256" key="1">
    <source>
        <dbReference type="SAM" id="SignalP"/>
    </source>
</evidence>
<dbReference type="EMBL" id="SPVG01000124">
    <property type="protein sequence ID" value="TFW22271.1"/>
    <property type="molecule type" value="Genomic_DNA"/>
</dbReference>
<gene>
    <name evidence="2" type="ORF">E4L98_12330</name>
</gene>
<accession>A0A4Y9SG32</accession>
<comment type="caution">
    <text evidence="2">The sequence shown here is derived from an EMBL/GenBank/DDBJ whole genome shotgun (WGS) entry which is preliminary data.</text>
</comment>
<evidence type="ECO:0000313" key="3">
    <source>
        <dbReference type="Proteomes" id="UP000297729"/>
    </source>
</evidence>
<dbReference type="PROSITE" id="PS51257">
    <property type="entry name" value="PROKAR_LIPOPROTEIN"/>
    <property type="match status" value="1"/>
</dbReference>
<organism evidence="2 3">
    <name type="scientific">Duganella callida</name>
    <dbReference type="NCBI Taxonomy" id="2561932"/>
    <lineage>
        <taxon>Bacteria</taxon>
        <taxon>Pseudomonadati</taxon>
        <taxon>Pseudomonadota</taxon>
        <taxon>Betaproteobacteria</taxon>
        <taxon>Burkholderiales</taxon>
        <taxon>Oxalobacteraceae</taxon>
        <taxon>Telluria group</taxon>
        <taxon>Duganella</taxon>
    </lineage>
</organism>
<dbReference type="AlphaFoldDB" id="A0A4Y9SG32"/>
<dbReference type="RefSeq" id="WP_135201852.1">
    <property type="nucleotide sequence ID" value="NZ_SPVG01000124.1"/>
</dbReference>
<keyword evidence="1" id="KW-0732">Signal</keyword>
<dbReference type="OrthoDB" id="8703285at2"/>
<protein>
    <recommendedName>
        <fullName evidence="4">Lipoprotein</fullName>
    </recommendedName>
</protein>
<dbReference type="Proteomes" id="UP000297729">
    <property type="component" value="Unassembled WGS sequence"/>
</dbReference>
<evidence type="ECO:0000313" key="2">
    <source>
        <dbReference type="EMBL" id="TFW22271.1"/>
    </source>
</evidence>
<proteinExistence type="predicted"/>